<feature type="domain" description="Serine hydroxymethyltransferase-like" evidence="2">
    <location>
        <begin position="2"/>
        <end position="94"/>
    </location>
</feature>
<evidence type="ECO:0000313" key="4">
    <source>
        <dbReference type="Proteomes" id="UP000653231"/>
    </source>
</evidence>
<feature type="compositionally biased region" description="Basic and acidic residues" evidence="1">
    <location>
        <begin position="100"/>
        <end position="123"/>
    </location>
</feature>
<proteinExistence type="predicted"/>
<comment type="caution">
    <text evidence="3">The sequence shown here is derived from an EMBL/GenBank/DDBJ whole genome shotgun (WGS) entry which is preliminary data.</text>
</comment>
<evidence type="ECO:0000259" key="2">
    <source>
        <dbReference type="Pfam" id="PF00464"/>
    </source>
</evidence>
<organism evidence="3 4">
    <name type="scientific">Microbispora bryophytorum subsp. camponoti</name>
    <dbReference type="NCBI Taxonomy" id="1677852"/>
    <lineage>
        <taxon>Bacteria</taxon>
        <taxon>Bacillati</taxon>
        <taxon>Actinomycetota</taxon>
        <taxon>Actinomycetes</taxon>
        <taxon>Streptosporangiales</taxon>
        <taxon>Streptosporangiaceae</taxon>
        <taxon>Microbispora</taxon>
    </lineage>
</organism>
<name>A0ABR8L743_9ACTN</name>
<gene>
    <name evidence="3" type="ORF">IEQ31_23165</name>
</gene>
<feature type="compositionally biased region" description="Basic and acidic residues" evidence="1">
    <location>
        <begin position="136"/>
        <end position="148"/>
    </location>
</feature>
<dbReference type="InterPro" id="IPR015424">
    <property type="entry name" value="PyrdxlP-dep_Trfase"/>
</dbReference>
<dbReference type="Pfam" id="PF00464">
    <property type="entry name" value="SHMT"/>
    <property type="match status" value="1"/>
</dbReference>
<evidence type="ECO:0000313" key="3">
    <source>
        <dbReference type="EMBL" id="MBD3146066.1"/>
    </source>
</evidence>
<dbReference type="InterPro" id="IPR015421">
    <property type="entry name" value="PyrdxlP-dep_Trfase_major"/>
</dbReference>
<accession>A0ABR8L743</accession>
<dbReference type="RefSeq" id="WP_191053439.1">
    <property type="nucleotide sequence ID" value="NZ_JACXRZ010000017.1"/>
</dbReference>
<evidence type="ECO:0000256" key="1">
    <source>
        <dbReference type="SAM" id="MobiDB-lite"/>
    </source>
</evidence>
<dbReference type="Gene3D" id="3.40.640.10">
    <property type="entry name" value="Type I PLP-dependent aspartate aminotransferase-like (Major domain)"/>
    <property type="match status" value="1"/>
</dbReference>
<protein>
    <recommendedName>
        <fullName evidence="2">Serine hydroxymethyltransferase-like domain-containing protein</fullName>
    </recommendedName>
</protein>
<sequence>MLNGKCAESDPGHRYDRGGEIADRAEQIAVERAKRLFGADHAHMPPYRGTTAILAAYAALLRPGDTVARAGARRPHHPRVKVNFSGRWFPVVSYDRDLREQDRHALRDPSRARRGGNEGDRVSRRPGHPAAGCDNVDPRTGKGADRDASGISPSGIGRSMSFACHN</sequence>
<feature type="region of interest" description="Disordered" evidence="1">
    <location>
        <begin position="100"/>
        <end position="166"/>
    </location>
</feature>
<dbReference type="InterPro" id="IPR039429">
    <property type="entry name" value="SHMT-like_dom"/>
</dbReference>
<dbReference type="EMBL" id="JACXRZ010000017">
    <property type="protein sequence ID" value="MBD3146066.1"/>
    <property type="molecule type" value="Genomic_DNA"/>
</dbReference>
<keyword evidence="4" id="KW-1185">Reference proteome</keyword>
<dbReference type="Proteomes" id="UP000653231">
    <property type="component" value="Unassembled WGS sequence"/>
</dbReference>
<reference evidence="3 4" key="1">
    <citation type="submission" date="2020-09" db="EMBL/GenBank/DDBJ databases">
        <title>Actinomycete isolated from the Camponotus japonicus Mayr.</title>
        <authorList>
            <person name="Gong X."/>
        </authorList>
    </citation>
    <scope>NUCLEOTIDE SEQUENCE [LARGE SCALE GENOMIC DNA]</scope>
    <source>
        <strain evidence="3 4">2C-HV3</strain>
    </source>
</reference>
<dbReference type="SUPFAM" id="SSF53383">
    <property type="entry name" value="PLP-dependent transferases"/>
    <property type="match status" value="1"/>
</dbReference>